<dbReference type="eggNOG" id="KOG1153">
    <property type="taxonomic scope" value="Eukaryota"/>
</dbReference>
<evidence type="ECO:0000256" key="6">
    <source>
        <dbReference type="RuleBase" id="RU003355"/>
    </source>
</evidence>
<dbReference type="PRINTS" id="PR00723">
    <property type="entry name" value="SUBTILISIN"/>
</dbReference>
<dbReference type="KEGG" id="pic:PICST_28842"/>
<feature type="domain" description="Peptidase S8/S53" evidence="8">
    <location>
        <begin position="131"/>
        <end position="355"/>
    </location>
</feature>
<evidence type="ECO:0000256" key="1">
    <source>
        <dbReference type="ARBA" id="ARBA00011073"/>
    </source>
</evidence>
<evidence type="ECO:0000256" key="2">
    <source>
        <dbReference type="ARBA" id="ARBA00022670"/>
    </source>
</evidence>
<evidence type="ECO:0000259" key="8">
    <source>
        <dbReference type="Pfam" id="PF00082"/>
    </source>
</evidence>
<dbReference type="OrthoDB" id="206201at2759"/>
<dbReference type="PROSITE" id="PS00138">
    <property type="entry name" value="SUBTILASE_SER"/>
    <property type="match status" value="1"/>
</dbReference>
<dbReference type="InParanoid" id="A3GH40"/>
<dbReference type="PANTHER" id="PTHR43806">
    <property type="entry name" value="PEPTIDASE S8"/>
    <property type="match status" value="1"/>
</dbReference>
<proteinExistence type="inferred from homology"/>
<evidence type="ECO:0000313" key="9">
    <source>
        <dbReference type="EMBL" id="EAZ62753.2"/>
    </source>
</evidence>
<dbReference type="InterPro" id="IPR050131">
    <property type="entry name" value="Peptidase_S8_subtilisin-like"/>
</dbReference>
<dbReference type="InterPro" id="IPR034193">
    <property type="entry name" value="PCSK9_ProteinaseK-like"/>
</dbReference>
<accession>A3GH40</accession>
<name>A3GH40_PICST</name>
<protein>
    <submittedName>
        <fullName evidence="9">Subtilase-type proteinase</fullName>
    </submittedName>
</protein>
<dbReference type="HOGENOM" id="CLU_011263_1_0_1"/>
<dbReference type="PANTHER" id="PTHR43806:SF13">
    <property type="entry name" value="SUBTILASE-TYPE PROTEINASE RRT12"/>
    <property type="match status" value="1"/>
</dbReference>
<dbReference type="Proteomes" id="UP000002258">
    <property type="component" value="Chromosome 1"/>
</dbReference>
<dbReference type="InterPro" id="IPR023828">
    <property type="entry name" value="Peptidase_S8_Ser-AS"/>
</dbReference>
<feature type="active site" description="Charge relay system" evidence="5">
    <location>
        <position position="140"/>
    </location>
</feature>
<feature type="active site" description="Charge relay system" evidence="5">
    <location>
        <position position="327"/>
    </location>
</feature>
<dbReference type="InterPro" id="IPR036852">
    <property type="entry name" value="Peptidase_S8/S53_dom_sf"/>
</dbReference>
<dbReference type="PROSITE" id="PS00137">
    <property type="entry name" value="SUBTILASE_HIS"/>
    <property type="match status" value="1"/>
</dbReference>
<dbReference type="GO" id="GO:0004252">
    <property type="term" value="F:serine-type endopeptidase activity"/>
    <property type="evidence" value="ECO:0007669"/>
    <property type="project" value="UniProtKB-UniRule"/>
</dbReference>
<dbReference type="PROSITE" id="PS51892">
    <property type="entry name" value="SUBTILASE"/>
    <property type="match status" value="1"/>
</dbReference>
<comment type="similarity">
    <text evidence="1 5 6">Belongs to the peptidase S8 family.</text>
</comment>
<dbReference type="Pfam" id="PF00082">
    <property type="entry name" value="Peptidase_S8"/>
    <property type="match status" value="1"/>
</dbReference>
<evidence type="ECO:0000256" key="5">
    <source>
        <dbReference type="PROSITE-ProRule" id="PRU01240"/>
    </source>
</evidence>
<sequence>MLFTKLLFILAFYFNFIHAENYLISLKNNESLEAFFKYDILRPATEQVRALLTNSFSIGNFTGFVGDFSKTNLERLKRCPLVNEITPDVIFKAYGTTTQEQAPRHLARLSSKKKLKSGKSYQYVYNDDYTGSGVYAYVLDSGVAIGHPEFQGRARFGKDFTSQGSGDSNGHGTHVAGIIGSSTYGVSKNVEIIEVKVLDSSGSGSLSTIISALEFSVNHRKRSGKMGVANLSLGSFRNGVLNSAINAAADTGLVVIVAAGNSNINACLSSPASAEGAITVGAIDDYNDSLASFSNWGECVDIFASGAYVKSVNAADYNNPETLSGTSMASPAVCGLAANLLSEGVPPHKIKSKLLSLSLKDQIKRSSLFLRRGTPNRIAYNGIDDEYRDDTDSDSDDD</sequence>
<comment type="caution">
    <text evidence="9">The sequence shown here is derived from an EMBL/GenBank/DDBJ whole genome shotgun (WGS) entry which is preliminary data.</text>
</comment>
<dbReference type="GO" id="GO:0005619">
    <property type="term" value="C:ascospore wall"/>
    <property type="evidence" value="ECO:0007669"/>
    <property type="project" value="EnsemblFungi"/>
</dbReference>
<dbReference type="GeneID" id="4851589"/>
<reference evidence="9 10" key="1">
    <citation type="journal article" date="2007" name="Nat. Biotechnol.">
        <title>Genome sequence of the lignocellulose-bioconverting and xylose-fermenting yeast Pichia stipitis.</title>
        <authorList>
            <person name="Jeffries T.W."/>
            <person name="Grigoriev I.V."/>
            <person name="Grimwood J."/>
            <person name="Laplaza J.M."/>
            <person name="Aerts A."/>
            <person name="Salamov A."/>
            <person name="Schmutz J."/>
            <person name="Lindquist E."/>
            <person name="Dehal P."/>
            <person name="Shapiro H."/>
            <person name="Jin Y.S."/>
            <person name="Passoth V."/>
            <person name="Richardson P.M."/>
        </authorList>
    </citation>
    <scope>NUCLEOTIDE SEQUENCE [LARGE SCALE GENOMIC DNA]</scope>
    <source>
        <strain evidence="10">ATCC 58785 / CBS 6054 / NBRC 10063 / NRRL Y-11545</strain>
    </source>
</reference>
<dbReference type="InterPro" id="IPR015500">
    <property type="entry name" value="Peptidase_S8_subtilisin-rel"/>
</dbReference>
<keyword evidence="7" id="KW-0732">Signal</keyword>
<dbReference type="RefSeq" id="XP_001386776.2">
    <property type="nucleotide sequence ID" value="XM_001386739.1"/>
</dbReference>
<dbReference type="Gene3D" id="3.40.50.200">
    <property type="entry name" value="Peptidase S8/S53 domain"/>
    <property type="match status" value="1"/>
</dbReference>
<dbReference type="STRING" id="322104.A3GH40"/>
<dbReference type="SUPFAM" id="SSF54897">
    <property type="entry name" value="Protease propeptides/inhibitors"/>
    <property type="match status" value="1"/>
</dbReference>
<keyword evidence="2 5" id="KW-0645">Protease</keyword>
<dbReference type="GO" id="GO:0030476">
    <property type="term" value="P:ascospore wall assembly"/>
    <property type="evidence" value="ECO:0007669"/>
    <property type="project" value="EnsemblFungi"/>
</dbReference>
<dbReference type="InterPro" id="IPR000209">
    <property type="entry name" value="Peptidase_S8/S53_dom"/>
</dbReference>
<evidence type="ECO:0000256" key="3">
    <source>
        <dbReference type="ARBA" id="ARBA00022801"/>
    </source>
</evidence>
<dbReference type="FunCoup" id="A3GH40">
    <property type="interactions" value="18"/>
</dbReference>
<evidence type="ECO:0000256" key="4">
    <source>
        <dbReference type="ARBA" id="ARBA00022825"/>
    </source>
</evidence>
<dbReference type="AlphaFoldDB" id="A3GH40"/>
<dbReference type="InterPro" id="IPR022398">
    <property type="entry name" value="Peptidase_S8_His-AS"/>
</dbReference>
<evidence type="ECO:0000256" key="7">
    <source>
        <dbReference type="SAM" id="SignalP"/>
    </source>
</evidence>
<evidence type="ECO:0000313" key="10">
    <source>
        <dbReference type="Proteomes" id="UP000002258"/>
    </source>
</evidence>
<dbReference type="EMBL" id="AAVQ01000002">
    <property type="protein sequence ID" value="EAZ62753.2"/>
    <property type="molecule type" value="Genomic_DNA"/>
</dbReference>
<dbReference type="GO" id="GO:0005635">
    <property type="term" value="C:nuclear envelope"/>
    <property type="evidence" value="ECO:0007669"/>
    <property type="project" value="EnsemblFungi"/>
</dbReference>
<gene>
    <name evidence="9" type="ORF">PICST_28842</name>
</gene>
<keyword evidence="4 5" id="KW-0720">Serine protease</keyword>
<keyword evidence="3 5" id="KW-0378">Hydrolase</keyword>
<dbReference type="OMA" id="YWASPAS"/>
<dbReference type="FunFam" id="3.40.50.200:FF:000007">
    <property type="entry name" value="Subtilisin-like serine protease"/>
    <property type="match status" value="1"/>
</dbReference>
<keyword evidence="10" id="KW-1185">Reference proteome</keyword>
<feature type="signal peptide" evidence="7">
    <location>
        <begin position="1"/>
        <end position="19"/>
    </location>
</feature>
<dbReference type="PROSITE" id="PS00136">
    <property type="entry name" value="SUBTILASE_ASP"/>
    <property type="match status" value="1"/>
</dbReference>
<dbReference type="CDD" id="cd04077">
    <property type="entry name" value="Peptidases_S8_PCSK9_ProteinaseK_like"/>
    <property type="match status" value="1"/>
</dbReference>
<dbReference type="GO" id="GO:0006508">
    <property type="term" value="P:proteolysis"/>
    <property type="evidence" value="ECO:0007669"/>
    <property type="project" value="UniProtKB-KW"/>
</dbReference>
<dbReference type="MEROPS" id="S08.A50"/>
<feature type="active site" description="Charge relay system" evidence="5">
    <location>
        <position position="171"/>
    </location>
</feature>
<dbReference type="InterPro" id="IPR023827">
    <property type="entry name" value="Peptidase_S8_Asp-AS"/>
</dbReference>
<dbReference type="SUPFAM" id="SSF52743">
    <property type="entry name" value="Subtilisin-like"/>
    <property type="match status" value="1"/>
</dbReference>
<organism evidence="9 10">
    <name type="scientific">Scheffersomyces stipitis (strain ATCC 58785 / CBS 6054 / NBRC 10063 / NRRL Y-11545)</name>
    <name type="common">Yeast</name>
    <name type="synonym">Pichia stipitis</name>
    <dbReference type="NCBI Taxonomy" id="322104"/>
    <lineage>
        <taxon>Eukaryota</taxon>
        <taxon>Fungi</taxon>
        <taxon>Dikarya</taxon>
        <taxon>Ascomycota</taxon>
        <taxon>Saccharomycotina</taxon>
        <taxon>Pichiomycetes</taxon>
        <taxon>Debaryomycetaceae</taxon>
        <taxon>Scheffersomyces</taxon>
    </lineage>
</organism>
<feature type="chain" id="PRO_5002653039" evidence="7">
    <location>
        <begin position="20"/>
        <end position="398"/>
    </location>
</feature>